<feature type="domain" description="HTH merR-type" evidence="2">
    <location>
        <begin position="33"/>
        <end position="102"/>
    </location>
</feature>
<sequence>MENNNNPENKKKYIDIDYEEISEKQINGKPLYYSTKQVAQILEEPTSRIRYWCDCFDDFLNIQRSGQNRQFTEQDIEKLKYIRKLLKKDGLTINQVKEYCSEKDVTMLQEQVKSQDPIAFQALATAIMTEMETRIELIQKKMIEDITTEVTKNISEKITQSISSELNIQKQYLDNTKKDMKDYISVTVEDKLNENIDNLKTHINATTENLSKQMKNDDVQLVNSLKKHMEERRQQVEDQSKKGFFSKLFKR</sequence>
<name>A0A0A0HVL4_CLOBO</name>
<accession>A0A0A0HVL4</accession>
<gene>
    <name evidence="3" type="ORF">Z955_15830</name>
</gene>
<feature type="coiled-coil region" evidence="1">
    <location>
        <begin position="189"/>
        <end position="242"/>
    </location>
</feature>
<reference evidence="3 4" key="1">
    <citation type="submission" date="2014-01" db="EMBL/GenBank/DDBJ databases">
        <title>Plasmidome dynamics in the species complex Clostridium novyi sensu lato converts strains of independent lineages into distinctly different pathogens.</title>
        <authorList>
            <person name="Skarin H."/>
            <person name="Segerman B."/>
        </authorList>
    </citation>
    <scope>NUCLEOTIDE SEQUENCE [LARGE SCALE GENOMIC DNA]</scope>
    <source>
        <strain evidence="3 4">DC5</strain>
    </source>
</reference>
<evidence type="ECO:0000313" key="4">
    <source>
        <dbReference type="Proteomes" id="UP000030014"/>
    </source>
</evidence>
<dbReference type="Gene3D" id="1.10.1660.10">
    <property type="match status" value="1"/>
</dbReference>
<dbReference type="EMBL" id="JDRY01000172">
    <property type="protein sequence ID" value="KGM93189.1"/>
    <property type="molecule type" value="Genomic_DNA"/>
</dbReference>
<dbReference type="InterPro" id="IPR009061">
    <property type="entry name" value="DNA-bd_dom_put_sf"/>
</dbReference>
<evidence type="ECO:0000256" key="1">
    <source>
        <dbReference type="SAM" id="Coils"/>
    </source>
</evidence>
<dbReference type="Proteomes" id="UP000030014">
    <property type="component" value="Unassembled WGS sequence"/>
</dbReference>
<protein>
    <recommendedName>
        <fullName evidence="2">HTH merR-type domain-containing protein</fullName>
    </recommendedName>
</protein>
<dbReference type="Pfam" id="PF13411">
    <property type="entry name" value="MerR_1"/>
    <property type="match status" value="1"/>
</dbReference>
<comment type="caution">
    <text evidence="3">The sequence shown here is derived from an EMBL/GenBank/DDBJ whole genome shotgun (WGS) entry which is preliminary data.</text>
</comment>
<evidence type="ECO:0000313" key="3">
    <source>
        <dbReference type="EMBL" id="KGM93189.1"/>
    </source>
</evidence>
<dbReference type="InterPro" id="IPR000551">
    <property type="entry name" value="MerR-type_HTH_dom"/>
</dbReference>
<dbReference type="AlphaFoldDB" id="A0A0A0HVL4"/>
<dbReference type="GO" id="GO:0006355">
    <property type="term" value="P:regulation of DNA-templated transcription"/>
    <property type="evidence" value="ECO:0007669"/>
    <property type="project" value="InterPro"/>
</dbReference>
<dbReference type="SUPFAM" id="SSF46955">
    <property type="entry name" value="Putative DNA-binding domain"/>
    <property type="match status" value="1"/>
</dbReference>
<dbReference type="GO" id="GO:0003677">
    <property type="term" value="F:DNA binding"/>
    <property type="evidence" value="ECO:0007669"/>
    <property type="project" value="InterPro"/>
</dbReference>
<proteinExistence type="predicted"/>
<keyword evidence="1" id="KW-0175">Coiled coil</keyword>
<organism evidence="3 4">
    <name type="scientific">Clostridium botulinum C/D str. DC5</name>
    <dbReference type="NCBI Taxonomy" id="1443128"/>
    <lineage>
        <taxon>Bacteria</taxon>
        <taxon>Bacillati</taxon>
        <taxon>Bacillota</taxon>
        <taxon>Clostridia</taxon>
        <taxon>Eubacteriales</taxon>
        <taxon>Clostridiaceae</taxon>
        <taxon>Clostridium</taxon>
    </lineage>
</organism>
<dbReference type="RefSeq" id="WP_039260246.1">
    <property type="nucleotide sequence ID" value="NZ_JDRY01000172.1"/>
</dbReference>
<evidence type="ECO:0000259" key="2">
    <source>
        <dbReference type="Pfam" id="PF13411"/>
    </source>
</evidence>